<sequence>MQYTLENEVREDVFDWFADKYVRENFVKRGRVDLVLDIGFAASLATGHLASNVETPSHRYLEE</sequence>
<evidence type="ECO:0000313" key="1">
    <source>
        <dbReference type="EMBL" id="KXT16726.1"/>
    </source>
</evidence>
<evidence type="ECO:0000313" key="2">
    <source>
        <dbReference type="Proteomes" id="UP000073492"/>
    </source>
</evidence>
<dbReference type="AlphaFoldDB" id="A0A139IQ91"/>
<comment type="caution">
    <text evidence="1">The sequence shown here is derived from an EMBL/GenBank/DDBJ whole genome shotgun (WGS) entry which is preliminary data.</text>
</comment>
<keyword evidence="2" id="KW-1185">Reference proteome</keyword>
<proteinExistence type="predicted"/>
<accession>A0A139IQ91</accession>
<dbReference type="Proteomes" id="UP000073492">
    <property type="component" value="Unassembled WGS sequence"/>
</dbReference>
<reference evidence="1 2" key="1">
    <citation type="submission" date="2015-07" db="EMBL/GenBank/DDBJ databases">
        <title>Comparative genomics of the Sigatoka disease complex on banana suggests a link between parallel evolutionary changes in Pseudocercospora fijiensis and Pseudocercospora eumusae and increased virulence on the banana host.</title>
        <authorList>
            <person name="Chang T.-C."/>
            <person name="Salvucci A."/>
            <person name="Crous P.W."/>
            <person name="Stergiopoulos I."/>
        </authorList>
    </citation>
    <scope>NUCLEOTIDE SEQUENCE [LARGE SCALE GENOMIC DNA]</scope>
    <source>
        <strain evidence="1 2">CBS 116634</strain>
    </source>
</reference>
<gene>
    <name evidence="1" type="ORF">AC579_5280</name>
</gene>
<protein>
    <submittedName>
        <fullName evidence="1">Uncharacterized protein</fullName>
    </submittedName>
</protein>
<organism evidence="1 2">
    <name type="scientific">Pseudocercospora musae</name>
    <dbReference type="NCBI Taxonomy" id="113226"/>
    <lineage>
        <taxon>Eukaryota</taxon>
        <taxon>Fungi</taxon>
        <taxon>Dikarya</taxon>
        <taxon>Ascomycota</taxon>
        <taxon>Pezizomycotina</taxon>
        <taxon>Dothideomycetes</taxon>
        <taxon>Dothideomycetidae</taxon>
        <taxon>Mycosphaerellales</taxon>
        <taxon>Mycosphaerellaceae</taxon>
        <taxon>Pseudocercospora</taxon>
    </lineage>
</organism>
<name>A0A139IQ91_9PEZI</name>
<dbReference type="EMBL" id="LFZO01000031">
    <property type="protein sequence ID" value="KXT16726.1"/>
    <property type="molecule type" value="Genomic_DNA"/>
</dbReference>